<dbReference type="STRING" id="216594.MMAR_5262"/>
<sequence>MRAQPLSNPLYQNANISATIKRMQTRLTTLAVAATILTAAHSSPPSTTAPAAAPSTQSGCYPLTNGGNCYQPGEFCRHSDHGASGVAGNGENIVCENNDGWRWEPAS</sequence>
<dbReference type="KEGG" id="mmi:MMAR_5262"/>
<keyword evidence="2" id="KW-1185">Reference proteome</keyword>
<evidence type="ECO:0000313" key="1">
    <source>
        <dbReference type="EMBL" id="ACC43667.1"/>
    </source>
</evidence>
<evidence type="ECO:0000313" key="2">
    <source>
        <dbReference type="Proteomes" id="UP000001190"/>
    </source>
</evidence>
<dbReference type="EMBL" id="CP000854">
    <property type="protein sequence ID" value="ACC43667.1"/>
    <property type="molecule type" value="Genomic_DNA"/>
</dbReference>
<reference evidence="1 2" key="1">
    <citation type="journal article" date="2008" name="Genome Res.">
        <title>Insights from the complete genome sequence of Mycobacterium marinum on the evolution of Mycobacterium tuberculosis.</title>
        <authorList>
            <person name="Stinear T.P."/>
            <person name="Seemann T."/>
            <person name="Harrison P.F."/>
            <person name="Jenkin G.A."/>
            <person name="Davies J.K."/>
            <person name="Johnson P.D."/>
            <person name="Abdellah Z."/>
            <person name="Arrowsmith C."/>
            <person name="Chillingworth T."/>
            <person name="Churcher C."/>
            <person name="Clarke K."/>
            <person name="Cronin A."/>
            <person name="Davis P."/>
            <person name="Goodhead I."/>
            <person name="Holroyd N."/>
            <person name="Jagels K."/>
            <person name="Lord A."/>
            <person name="Moule S."/>
            <person name="Mungall K."/>
            <person name="Norbertczak H."/>
            <person name="Quail M.A."/>
            <person name="Rabbinowitsch E."/>
            <person name="Walker D."/>
            <person name="White B."/>
            <person name="Whitehead S."/>
            <person name="Small P.L."/>
            <person name="Brosch R."/>
            <person name="Ramakrishnan L."/>
            <person name="Fischbach M.A."/>
            <person name="Parkhill J."/>
            <person name="Cole S.T."/>
        </authorList>
    </citation>
    <scope>NUCLEOTIDE SEQUENCE [LARGE SCALE GENOMIC DNA]</scope>
    <source>
        <strain evidence="2">ATCC BAA-535 / M</strain>
    </source>
</reference>
<gene>
    <name evidence="1" type="ordered locus">MMAR_5262</name>
</gene>
<protein>
    <submittedName>
        <fullName evidence="1">Hypothetical secreted protein</fullName>
    </submittedName>
</protein>
<name>B2HLD5_MYCMM</name>
<dbReference type="eggNOG" id="ENOG50347MD">
    <property type="taxonomic scope" value="Bacteria"/>
</dbReference>
<dbReference type="HOGENOM" id="CLU_2207110_0_0_11"/>
<dbReference type="Proteomes" id="UP000001190">
    <property type="component" value="Chromosome"/>
</dbReference>
<proteinExistence type="predicted"/>
<accession>B2HLD5</accession>
<dbReference type="AlphaFoldDB" id="B2HLD5"/>
<organism evidence="1 2">
    <name type="scientific">Mycobacterium marinum (strain ATCC BAA-535 / M)</name>
    <dbReference type="NCBI Taxonomy" id="216594"/>
    <lineage>
        <taxon>Bacteria</taxon>
        <taxon>Bacillati</taxon>
        <taxon>Actinomycetota</taxon>
        <taxon>Actinomycetes</taxon>
        <taxon>Mycobacteriales</taxon>
        <taxon>Mycobacteriaceae</taxon>
        <taxon>Mycobacterium</taxon>
        <taxon>Mycobacterium ulcerans group</taxon>
    </lineage>
</organism>